<sequence length="356" mass="38748">MGSLAVFPSSAEAEGLSRLGVVCSQEPRRSEHQQCPRSALQVLGMTGVLSGYVCVVTGASRGIGKGIALQLSEAGATVYITGRNKETLQQAAHEVESRGGKCISVVCDSSEDDDIKALFEKVRREQKGRLDILVNNAYSGVETIVSTYTKPFWECPVSMWDNLNNAGLRGHYQCSVYAARMMVEARRGLIVVISSIGGLRYLFNVPYGIGKAACDRMAADCAVELKKHNVKYISLWPGAVLTETIKEKMASGDTSSSEAEMLTSIIKFGESPELSGKCIVSLATDPNLMNYSGKVLMNFDLARRYGIQDVNGRPITNYTSLRFVLSTVPSLAWLARFIPGFICIPKWVLTLSASKF</sequence>
<dbReference type="EMBL" id="JANPWB010000010">
    <property type="protein sequence ID" value="KAJ1137130.1"/>
    <property type="molecule type" value="Genomic_DNA"/>
</dbReference>
<evidence type="ECO:0000313" key="1">
    <source>
        <dbReference type="EMBL" id="KAJ1137130.1"/>
    </source>
</evidence>
<keyword evidence="2" id="KW-1185">Reference proteome</keyword>
<evidence type="ECO:0008006" key="3">
    <source>
        <dbReference type="Google" id="ProtNLM"/>
    </source>
</evidence>
<name>A0AAV7QAC8_PLEWA</name>
<proteinExistence type="predicted"/>
<comment type="caution">
    <text evidence="1">The sequence shown here is derived from an EMBL/GenBank/DDBJ whole genome shotgun (WGS) entry which is preliminary data.</text>
</comment>
<evidence type="ECO:0000313" key="2">
    <source>
        <dbReference type="Proteomes" id="UP001066276"/>
    </source>
</evidence>
<dbReference type="SUPFAM" id="SSF51735">
    <property type="entry name" value="NAD(P)-binding Rossmann-fold domains"/>
    <property type="match status" value="1"/>
</dbReference>
<dbReference type="Proteomes" id="UP001066276">
    <property type="component" value="Chromosome 6"/>
</dbReference>
<dbReference type="CDD" id="cd09763">
    <property type="entry name" value="DHRS1-like_SDR_c"/>
    <property type="match status" value="1"/>
</dbReference>
<dbReference type="AlphaFoldDB" id="A0AAV7QAC8"/>
<accession>A0AAV7QAC8</accession>
<dbReference type="InterPro" id="IPR002347">
    <property type="entry name" value="SDR_fam"/>
</dbReference>
<organism evidence="1 2">
    <name type="scientific">Pleurodeles waltl</name>
    <name type="common">Iberian ribbed newt</name>
    <dbReference type="NCBI Taxonomy" id="8319"/>
    <lineage>
        <taxon>Eukaryota</taxon>
        <taxon>Metazoa</taxon>
        <taxon>Chordata</taxon>
        <taxon>Craniata</taxon>
        <taxon>Vertebrata</taxon>
        <taxon>Euteleostomi</taxon>
        <taxon>Amphibia</taxon>
        <taxon>Batrachia</taxon>
        <taxon>Caudata</taxon>
        <taxon>Salamandroidea</taxon>
        <taxon>Salamandridae</taxon>
        <taxon>Pleurodelinae</taxon>
        <taxon>Pleurodeles</taxon>
    </lineage>
</organism>
<dbReference type="InterPro" id="IPR036291">
    <property type="entry name" value="NAD(P)-bd_dom_sf"/>
</dbReference>
<dbReference type="Gene3D" id="3.40.50.720">
    <property type="entry name" value="NAD(P)-binding Rossmann-like Domain"/>
    <property type="match status" value="1"/>
</dbReference>
<dbReference type="Pfam" id="PF00106">
    <property type="entry name" value="adh_short"/>
    <property type="match status" value="1"/>
</dbReference>
<gene>
    <name evidence="1" type="ORF">NDU88_003543</name>
</gene>
<protein>
    <recommendedName>
        <fullName evidence="3">Dehydrogenase/reductase SDR family member 1</fullName>
    </recommendedName>
</protein>
<dbReference type="PANTHER" id="PTHR44147">
    <property type="entry name" value="DEHYDROGENASE/REDUCTASE SDR FAMILY MEMBER 1"/>
    <property type="match status" value="1"/>
</dbReference>
<dbReference type="PANTHER" id="PTHR44147:SF2">
    <property type="entry name" value="DEHYDROGENASE_REDUCTASE SDR FAMILY MEMBER 1"/>
    <property type="match status" value="1"/>
</dbReference>
<dbReference type="PRINTS" id="PR00081">
    <property type="entry name" value="GDHRDH"/>
</dbReference>
<reference evidence="1" key="1">
    <citation type="journal article" date="2022" name="bioRxiv">
        <title>Sequencing and chromosome-scale assembly of the giantPleurodeles waltlgenome.</title>
        <authorList>
            <person name="Brown T."/>
            <person name="Elewa A."/>
            <person name="Iarovenko S."/>
            <person name="Subramanian E."/>
            <person name="Araus A.J."/>
            <person name="Petzold A."/>
            <person name="Susuki M."/>
            <person name="Suzuki K.-i.T."/>
            <person name="Hayashi T."/>
            <person name="Toyoda A."/>
            <person name="Oliveira C."/>
            <person name="Osipova E."/>
            <person name="Leigh N.D."/>
            <person name="Simon A."/>
            <person name="Yun M.H."/>
        </authorList>
    </citation>
    <scope>NUCLEOTIDE SEQUENCE</scope>
    <source>
        <strain evidence="1">20211129_DDA</strain>
        <tissue evidence="1">Liver</tissue>
    </source>
</reference>